<accession>A0A835YZW0</accession>
<protein>
    <recommendedName>
        <fullName evidence="3">Cysteine dioxygenase</fullName>
    </recommendedName>
</protein>
<comment type="caution">
    <text evidence="1">The sequence shown here is derived from an EMBL/GenBank/DDBJ whole genome shotgun (WGS) entry which is preliminary data.</text>
</comment>
<dbReference type="Gene3D" id="2.60.120.10">
    <property type="entry name" value="Jelly Rolls"/>
    <property type="match status" value="1"/>
</dbReference>
<sequence>MMSVLPSSAIRQAVRLPRHLSSLAWANLLPSTQREIQPSFPRRTFDDNSTLGVGHLRGVDELHGELAHAVKAGHQFEDYGRPFIKNVKVDDWRHIASTSGALPYNKILIRDMGACSLFVISWRPFSGSPEHKHASGGCWFKVIEDQGASAVLTETRRDPTGRVTVHAAPRGASGFIHNRMGTHKVVNNTPAWVHSLHLYPNDP</sequence>
<dbReference type="EMBL" id="JAFCMP010000245">
    <property type="protein sequence ID" value="KAG5182495.1"/>
    <property type="molecule type" value="Genomic_DNA"/>
</dbReference>
<dbReference type="AlphaFoldDB" id="A0A835YZW0"/>
<dbReference type="Proteomes" id="UP000664859">
    <property type="component" value="Unassembled WGS sequence"/>
</dbReference>
<evidence type="ECO:0000313" key="2">
    <source>
        <dbReference type="Proteomes" id="UP000664859"/>
    </source>
</evidence>
<name>A0A835YZW0_9STRA</name>
<evidence type="ECO:0000313" key="1">
    <source>
        <dbReference type="EMBL" id="KAG5182495.1"/>
    </source>
</evidence>
<dbReference type="OrthoDB" id="543511at2759"/>
<evidence type="ECO:0008006" key="3">
    <source>
        <dbReference type="Google" id="ProtNLM"/>
    </source>
</evidence>
<keyword evidence="2" id="KW-1185">Reference proteome</keyword>
<reference evidence="1" key="1">
    <citation type="submission" date="2021-02" db="EMBL/GenBank/DDBJ databases">
        <title>First Annotated Genome of the Yellow-green Alga Tribonema minus.</title>
        <authorList>
            <person name="Mahan K.M."/>
        </authorList>
    </citation>
    <scope>NUCLEOTIDE SEQUENCE</scope>
    <source>
        <strain evidence="1">UTEX B ZZ1240</strain>
    </source>
</reference>
<dbReference type="InterPro" id="IPR014710">
    <property type="entry name" value="RmlC-like_jellyroll"/>
</dbReference>
<proteinExistence type="predicted"/>
<gene>
    <name evidence="1" type="ORF">JKP88DRAFT_318745</name>
</gene>
<organism evidence="1 2">
    <name type="scientific">Tribonema minus</name>
    <dbReference type="NCBI Taxonomy" id="303371"/>
    <lineage>
        <taxon>Eukaryota</taxon>
        <taxon>Sar</taxon>
        <taxon>Stramenopiles</taxon>
        <taxon>Ochrophyta</taxon>
        <taxon>PX clade</taxon>
        <taxon>Xanthophyceae</taxon>
        <taxon>Tribonematales</taxon>
        <taxon>Tribonemataceae</taxon>
        <taxon>Tribonema</taxon>
    </lineage>
</organism>
<dbReference type="SUPFAM" id="SSF51182">
    <property type="entry name" value="RmlC-like cupins"/>
    <property type="match status" value="1"/>
</dbReference>
<dbReference type="InterPro" id="IPR011051">
    <property type="entry name" value="RmlC_Cupin_sf"/>
</dbReference>